<dbReference type="PANTHER" id="PTHR33361:SF16">
    <property type="entry name" value="DUF885 DOMAIN-CONTAINING PROTEIN"/>
    <property type="match status" value="1"/>
</dbReference>
<dbReference type="InterPro" id="IPR010281">
    <property type="entry name" value="DUF885"/>
</dbReference>
<evidence type="ECO:0000256" key="1">
    <source>
        <dbReference type="SAM" id="SignalP"/>
    </source>
</evidence>
<proteinExistence type="predicted"/>
<dbReference type="PANTHER" id="PTHR33361">
    <property type="entry name" value="GLR0591 PROTEIN"/>
    <property type="match status" value="1"/>
</dbReference>
<protein>
    <submittedName>
        <fullName evidence="2">DUF885 domain-containing protein</fullName>
    </submittedName>
</protein>
<accession>A0AAP7CLC7</accession>
<gene>
    <name evidence="2" type="ORF">HHE94_06005</name>
</gene>
<dbReference type="AlphaFoldDB" id="A0AAP7CLC7"/>
<dbReference type="EMBL" id="JABBYB010000003">
    <property type="protein sequence ID" value="NMP02270.1"/>
    <property type="molecule type" value="Genomic_DNA"/>
</dbReference>
<evidence type="ECO:0000313" key="3">
    <source>
        <dbReference type="Proteomes" id="UP000549590"/>
    </source>
</evidence>
<dbReference type="Proteomes" id="UP000549590">
    <property type="component" value="Unassembled WGS sequence"/>
</dbReference>
<name>A0AAP7CLC7_9GAMM</name>
<sequence length="613" mass="68909">MKSIKLALVASGVMFALSGCMNTELSTHTNTSAQLNTVNASAGIVSELSAEQQLDVLVAQYYDESLTYSPISATYNGRNEFNDQFTPEISKENRAKKAAFYKKYQQRLNFIDKAQLTGQSLLSFEILERDLALKLEGMQFPDYLLPINQMAGAHNTFAGFGSGQSAQPFNSVEDYTAFISRSEGFVKWLASVERSMAQGIKLGITLPKPLAEKLQPQFAAHVVKNAEDSLFWGPIKKLPDSFSAQQKQKITAQYRQLIMKHLVPAYKSMSDFLANQYIANSRESVGYSDLPNGKAWYEYQIKKNTTLSLSADEIHDIGLSEVSRILSEMKKVKETVGFKGELSEFFDHLRDSDEFYYDTPEELIAAYENVKKKIDARLPLLFNIAPKAPYVVKAVEAYRAQSAAGASYASPAPDGSRPGIFYINAYNLKAQPKFLLETLSIHEAAPGHHFQIALQQEIEGLPDFRKFGGYTVFAEGWALYAESLGKELGLFTDPYMWYGRLSDEQLRAMRLVLDTGFHAKGWTRQQGIDYMLANSSMAKSDVIAEVERYIAWPGQALSYKLGQFKIQELRDFSKKELGNKFDIKAFHTQILIDGALPMPILEEKIKRWVKSQS</sequence>
<dbReference type="Pfam" id="PF05960">
    <property type="entry name" value="DUF885"/>
    <property type="match status" value="1"/>
</dbReference>
<comment type="caution">
    <text evidence="2">The sequence shown here is derived from an EMBL/GenBank/DDBJ whole genome shotgun (WGS) entry which is preliminary data.</text>
</comment>
<feature type="signal peptide" evidence="1">
    <location>
        <begin position="1"/>
        <end position="18"/>
    </location>
</feature>
<dbReference type="RefSeq" id="WP_169043996.1">
    <property type="nucleotide sequence ID" value="NZ_JABBYB010000003.1"/>
</dbReference>
<organism evidence="2 3">
    <name type="scientific">Pseudoalteromonas arctica</name>
    <dbReference type="NCBI Taxonomy" id="394751"/>
    <lineage>
        <taxon>Bacteria</taxon>
        <taxon>Pseudomonadati</taxon>
        <taxon>Pseudomonadota</taxon>
        <taxon>Gammaproteobacteria</taxon>
        <taxon>Alteromonadales</taxon>
        <taxon>Pseudoalteromonadaceae</taxon>
        <taxon>Pseudoalteromonas</taxon>
    </lineage>
</organism>
<evidence type="ECO:0000313" key="2">
    <source>
        <dbReference type="EMBL" id="NMP02270.1"/>
    </source>
</evidence>
<dbReference type="PROSITE" id="PS51257">
    <property type="entry name" value="PROKAR_LIPOPROTEIN"/>
    <property type="match status" value="1"/>
</dbReference>
<reference evidence="2 3" key="1">
    <citation type="submission" date="2020-04" db="EMBL/GenBank/DDBJ databases">
        <title>Genome sequencing and assembly of Pseudoalteromonas arctica.</title>
        <authorList>
            <person name="Cook G.M."/>
        </authorList>
    </citation>
    <scope>NUCLEOTIDE SEQUENCE [LARGE SCALE GENOMIC DNA]</scope>
    <source>
        <strain evidence="2 3">NEC-BIFX-2020_001</strain>
    </source>
</reference>
<feature type="chain" id="PRO_5042961191" evidence="1">
    <location>
        <begin position="19"/>
        <end position="613"/>
    </location>
</feature>
<keyword evidence="1" id="KW-0732">Signal</keyword>